<comment type="similarity">
    <text evidence="2">In the N-terminal section; belongs to the PMEI family.</text>
</comment>
<proteinExistence type="inferred from homology"/>
<feature type="domain" description="Pectinesterase catalytic" evidence="9">
    <location>
        <begin position="142"/>
        <end position="215"/>
    </location>
</feature>
<feature type="domain" description="Retrotransposon Copia-like N-terminal" evidence="12">
    <location>
        <begin position="276"/>
        <end position="320"/>
    </location>
</feature>
<organism evidence="14 15">
    <name type="scientific">Deinandra increscens subsp. villosa</name>
    <dbReference type="NCBI Taxonomy" id="3103831"/>
    <lineage>
        <taxon>Eukaryota</taxon>
        <taxon>Viridiplantae</taxon>
        <taxon>Streptophyta</taxon>
        <taxon>Embryophyta</taxon>
        <taxon>Tracheophyta</taxon>
        <taxon>Spermatophyta</taxon>
        <taxon>Magnoliopsida</taxon>
        <taxon>eudicotyledons</taxon>
        <taxon>Gunneridae</taxon>
        <taxon>Pentapetalae</taxon>
        <taxon>asterids</taxon>
        <taxon>campanulids</taxon>
        <taxon>Asterales</taxon>
        <taxon>Asteraceae</taxon>
        <taxon>Asteroideae</taxon>
        <taxon>Heliantheae alliance</taxon>
        <taxon>Madieae</taxon>
        <taxon>Madiinae</taxon>
        <taxon>Deinandra</taxon>
    </lineage>
</organism>
<dbReference type="GO" id="GO:0004190">
    <property type="term" value="F:aspartic-type endopeptidase activity"/>
    <property type="evidence" value="ECO:0007669"/>
    <property type="project" value="UniProtKB-KW"/>
</dbReference>
<evidence type="ECO:0000256" key="5">
    <source>
        <dbReference type="ARBA" id="ARBA00023085"/>
    </source>
</evidence>
<dbReference type="EMBL" id="JBCNJP010000017">
    <property type="protein sequence ID" value="KAK9064691.1"/>
    <property type="molecule type" value="Genomic_DNA"/>
</dbReference>
<dbReference type="InterPro" id="IPR012334">
    <property type="entry name" value="Pectin_lyas_fold"/>
</dbReference>
<evidence type="ECO:0000256" key="8">
    <source>
        <dbReference type="SAM" id="MobiDB-lite"/>
    </source>
</evidence>
<keyword evidence="4" id="KW-0378">Hydrolase</keyword>
<dbReference type="Pfam" id="PF04043">
    <property type="entry name" value="PMEI"/>
    <property type="match status" value="1"/>
</dbReference>
<sequence length="1708" mass="191741">MTVVAAIDEARVVMKRAQGIYFNYDANAPGKNLWGSCVDCFSGIVFALNMVLDQTEQPSPLDVHTWLSAGVAYINVCEKGFEMINMINTMLPSISTELTKLLLNSLAISVAIRGVNSSPLALHGWNFSDDYKLSNLTNETPNVVVAQDGSGKFRTVQEAVNSAGNRRWGQRYVIYVKSGVYDEQVLIPRGVNFITISGDGINKTIITGNKHYGGDNVGTPKAGDLKSSSTFLRASCTELLDRDVEERLLRSGTGLEEGDVRDQVSKIDAGDPLYLHPSDSSVLTIISIKLKGTENYRVWANAMKLALKVKNKYGFIDGTCTPDEDDDVLINQWDRCNSVVLTWLLNSVSEELYLGQVYSSLASDVWKELKDTYDKVDGSVDMDQILQLPVCTCEASRQFNDFTRLIKLMQFLMGLDSSYQSIRTNLLIKDELPTVKEAFAIISREESHRNTNSSKTPTQTVGFNSKLGQSFDAKKKFNKRENSSLKCTHCNKTGHSVDKCFEIIGYPTWMKPRFNSGKKPVANNCFVSDNCEENKNFTTGNLTPDQFSKLLSLLNDKSVDAGQCSHSAGMENKSFFYNSFGSHTYVFNGTQNRFHNKWIIDSGENQHMVMSDVGIINPVDVSDMNMKVKHPNGTSALVTKIGNLKLHDKVVLSDVFVVPDYCVNLMSVYKLARDSKLTVWFDENSCNIQDSHTRKVLVTGRQLDGLYFCANSPDVSNVLSTGMNELWHSRLPSSVLHGKSPYELIHGFKPSLTHLRTFGCLAFSTVLNNNDKFSTHSQKCVFLGYSNQKKGYKLLSLDNKEILFSRDVKFYEVVFPFKENLNLSDNELSTTVNTLNFFDLFDQSSNKGFFGDNTPNDDVRVDNNDGLSHGSLQPDRKSDSTEGRVEAGERNNVRVITTSSCSTSPQPDSSISSEESQQPSGVTSPVGRAVGVIESNDKENTDSRVNSEGGGLEQLGSTLRRSSRNIVFPRKLNDFVVEGKVKYSLEKVVNYSHLSQDNFCFSSSLNKSSEPKSYYEAVTDSNWVSAMNEEIEALHRNNTWELVPLPPNRKTIGCKWIYKLKYKSTGEIDRHKARLVAKGFSQREGLDFDETFSPVVKMVTVRCVLALAVKHDWNIFQLDINNAFLYGDLHEDVYMALPDGFYSKSETRVCKLKKSLYGLKQAPRMWNEKLVGVLLDLGFVQSLCDTSMFVKITSDSFVVLLVYVDDMIITGNNDKEIEKVKLFLKSKFRIKDLGLLKFFLGIEVIRDKVGLCLSQRKYCLELLAEFGLTGCKPVSCPIEQNFVITSQLDSNNTVLSNITVYQKLVGKLIYLTHTRPDISYAVHFLSQFMHKPKTVHFKVALRLLRYLKNAPGKGILLKRDDDFVIKAYADSDWAKCTVSRKSITGFCVKFGESLISWKSKKQSTVSRSTAEAEFRSMFSLFCDNTAAVAITSNPVFHEKTKHFEVDLFFLREKVHKGTVTTVSIASQNQLADVFTKEVWGRRFIALHLTFRNTVGLEGGQAVVFLSGSDQLVLYRCSIEGYQDTIFALHSRQFYKECQNFGTVDFIFGEAHTMFQDCDIFLRKPLLGGGLVVMANARKYQNESGGFSLQGCKITAADDLKPVIGEYNKAFLGRPWYPYARTVYMQSFIDGLVDPKGWLDSWGHNEIAYCGEYQNYGHGSSTDHRVKWPGYQAITDPNIAKQFTAAEFIAGNEWIPKSDVPYVPGFERL</sequence>
<dbReference type="Pfam" id="PF25597">
    <property type="entry name" value="SH3_retrovirus"/>
    <property type="match status" value="1"/>
</dbReference>
<comment type="catalytic activity">
    <reaction evidence="7">
        <text>[(1-&gt;4)-alpha-D-galacturonosyl methyl ester](n) + n H2O = [(1-&gt;4)-alpha-D-galacturonosyl](n) + n methanol + n H(+)</text>
        <dbReference type="Rhea" id="RHEA:22380"/>
        <dbReference type="Rhea" id="RHEA-COMP:14570"/>
        <dbReference type="Rhea" id="RHEA-COMP:14573"/>
        <dbReference type="ChEBI" id="CHEBI:15377"/>
        <dbReference type="ChEBI" id="CHEBI:15378"/>
        <dbReference type="ChEBI" id="CHEBI:17790"/>
        <dbReference type="ChEBI" id="CHEBI:140522"/>
        <dbReference type="ChEBI" id="CHEBI:140523"/>
        <dbReference type="EC" id="3.1.1.11"/>
    </reaction>
</comment>
<evidence type="ECO:0000256" key="4">
    <source>
        <dbReference type="ARBA" id="ARBA00022801"/>
    </source>
</evidence>
<feature type="domain" description="Retroviral polymerase SH3-like" evidence="13">
    <location>
        <begin position="760"/>
        <end position="820"/>
    </location>
</feature>
<keyword evidence="15" id="KW-1185">Reference proteome</keyword>
<evidence type="ECO:0000259" key="9">
    <source>
        <dbReference type="Pfam" id="PF01095"/>
    </source>
</evidence>
<dbReference type="InterPro" id="IPR006501">
    <property type="entry name" value="Pectinesterase_inhib_dom"/>
</dbReference>
<accession>A0AAP0CX85</accession>
<comment type="caution">
    <text evidence="14">The sequence shown here is derived from an EMBL/GenBank/DDBJ whole genome shotgun (WGS) entry which is preliminary data.</text>
</comment>
<feature type="domain" description="Reverse transcriptase Ty1/copia-type" evidence="11">
    <location>
        <begin position="1037"/>
        <end position="1279"/>
    </location>
</feature>
<feature type="compositionally biased region" description="Basic and acidic residues" evidence="8">
    <location>
        <begin position="874"/>
        <end position="892"/>
    </location>
</feature>
<dbReference type="InterPro" id="IPR013103">
    <property type="entry name" value="RVT_2"/>
</dbReference>
<feature type="domain" description="Pectinesterase catalytic" evidence="9">
    <location>
        <begin position="1446"/>
        <end position="1691"/>
    </location>
</feature>
<dbReference type="Gene3D" id="1.20.140.40">
    <property type="entry name" value="Invertase/pectin methylesterase inhibitor family protein"/>
    <property type="match status" value="1"/>
</dbReference>
<evidence type="ECO:0000313" key="15">
    <source>
        <dbReference type="Proteomes" id="UP001408789"/>
    </source>
</evidence>
<dbReference type="InterPro" id="IPR057670">
    <property type="entry name" value="SH3_retrovirus"/>
</dbReference>
<dbReference type="Pfam" id="PF07727">
    <property type="entry name" value="RVT_2"/>
    <property type="match status" value="1"/>
</dbReference>
<dbReference type="SUPFAM" id="SSF56672">
    <property type="entry name" value="DNA/RNA polymerases"/>
    <property type="match status" value="1"/>
</dbReference>
<dbReference type="Gene3D" id="2.160.20.10">
    <property type="entry name" value="Single-stranded right-handed beta-helix, Pectin lyase-like"/>
    <property type="match status" value="2"/>
</dbReference>
<evidence type="ECO:0000259" key="10">
    <source>
        <dbReference type="Pfam" id="PF04043"/>
    </source>
</evidence>
<dbReference type="Pfam" id="PF14244">
    <property type="entry name" value="Retrotran_gag_3"/>
    <property type="match status" value="1"/>
</dbReference>
<dbReference type="SUPFAM" id="SSF101148">
    <property type="entry name" value="Plant invertase/pectin methylesterase inhibitor"/>
    <property type="match status" value="1"/>
</dbReference>
<keyword evidence="6" id="KW-0961">Cell wall biogenesis/degradation</keyword>
<dbReference type="GO" id="GO:0004857">
    <property type="term" value="F:enzyme inhibitor activity"/>
    <property type="evidence" value="ECO:0007669"/>
    <property type="project" value="InterPro"/>
</dbReference>
<dbReference type="InterPro" id="IPR043502">
    <property type="entry name" value="DNA/RNA_pol_sf"/>
</dbReference>
<dbReference type="InterPro" id="IPR000070">
    <property type="entry name" value="Pectinesterase_cat"/>
</dbReference>
<evidence type="ECO:0000259" key="12">
    <source>
        <dbReference type="Pfam" id="PF14244"/>
    </source>
</evidence>
<dbReference type="GO" id="GO:0042545">
    <property type="term" value="P:cell wall modification"/>
    <property type="evidence" value="ECO:0007669"/>
    <property type="project" value="InterPro"/>
</dbReference>
<dbReference type="InterPro" id="IPR011050">
    <property type="entry name" value="Pectin_lyase_fold/virulence"/>
</dbReference>
<dbReference type="InterPro" id="IPR029472">
    <property type="entry name" value="Copia-like_N"/>
</dbReference>
<feature type="region of interest" description="Disordered" evidence="8">
    <location>
        <begin position="849"/>
        <end position="955"/>
    </location>
</feature>
<reference evidence="14 15" key="1">
    <citation type="submission" date="2024-04" db="EMBL/GenBank/DDBJ databases">
        <title>The reference genome of an endangered Asteraceae, Deinandra increscens subsp. villosa, native to the Central Coast of California.</title>
        <authorList>
            <person name="Guilliams M."/>
            <person name="Hasenstab-Lehman K."/>
            <person name="Meyer R."/>
            <person name="Mcevoy S."/>
        </authorList>
    </citation>
    <scope>NUCLEOTIDE SEQUENCE [LARGE SCALE GENOMIC DNA]</scope>
    <source>
        <tissue evidence="14">Leaf</tissue>
    </source>
</reference>
<dbReference type="PANTHER" id="PTHR31707">
    <property type="entry name" value="PECTINESTERASE"/>
    <property type="match status" value="1"/>
</dbReference>
<evidence type="ECO:0000259" key="11">
    <source>
        <dbReference type="Pfam" id="PF07727"/>
    </source>
</evidence>
<evidence type="ECO:0000256" key="2">
    <source>
        <dbReference type="ARBA" id="ARBA00006027"/>
    </source>
</evidence>
<dbReference type="Pfam" id="PF01095">
    <property type="entry name" value="Pectinesterase"/>
    <property type="match status" value="2"/>
</dbReference>
<comment type="similarity">
    <text evidence="3">In the C-terminal section; belongs to the pectinesterase family.</text>
</comment>
<dbReference type="SUPFAM" id="SSF51126">
    <property type="entry name" value="Pectin lyase-like"/>
    <property type="match status" value="2"/>
</dbReference>
<evidence type="ECO:0000256" key="7">
    <source>
        <dbReference type="ARBA" id="ARBA00047928"/>
    </source>
</evidence>
<dbReference type="InterPro" id="IPR035513">
    <property type="entry name" value="Invertase/methylesterase_inhib"/>
</dbReference>
<evidence type="ECO:0000256" key="6">
    <source>
        <dbReference type="ARBA" id="ARBA00023316"/>
    </source>
</evidence>
<feature type="domain" description="Pectinesterase inhibitor" evidence="10">
    <location>
        <begin position="3"/>
        <end position="108"/>
    </location>
</feature>
<keyword evidence="5" id="KW-0063">Aspartyl esterase</keyword>
<protein>
    <recommendedName>
        <fullName evidence="16">Pectinesterase</fullName>
    </recommendedName>
</protein>
<name>A0AAP0CX85_9ASTR</name>
<evidence type="ECO:0008006" key="16">
    <source>
        <dbReference type="Google" id="ProtNLM"/>
    </source>
</evidence>
<dbReference type="Proteomes" id="UP001408789">
    <property type="component" value="Unassembled WGS sequence"/>
</dbReference>
<dbReference type="CDD" id="cd09272">
    <property type="entry name" value="RNase_HI_RT_Ty1"/>
    <property type="match status" value="1"/>
</dbReference>
<evidence type="ECO:0000313" key="14">
    <source>
        <dbReference type="EMBL" id="KAK9064691.1"/>
    </source>
</evidence>
<evidence type="ECO:0000256" key="3">
    <source>
        <dbReference type="ARBA" id="ARBA00007786"/>
    </source>
</evidence>
<dbReference type="GO" id="GO:0030599">
    <property type="term" value="F:pectinesterase activity"/>
    <property type="evidence" value="ECO:0007669"/>
    <property type="project" value="UniProtKB-EC"/>
</dbReference>
<evidence type="ECO:0000259" key="13">
    <source>
        <dbReference type="Pfam" id="PF25597"/>
    </source>
</evidence>
<evidence type="ECO:0000256" key="1">
    <source>
        <dbReference type="ARBA" id="ARBA00005184"/>
    </source>
</evidence>
<comment type="pathway">
    <text evidence="1">Glycan metabolism; pectin degradation; 2-dehydro-3-deoxy-D-gluconate from pectin: step 1/5.</text>
</comment>
<gene>
    <name evidence="14" type="ORF">SSX86_016073</name>
</gene>
<feature type="compositionally biased region" description="Low complexity" evidence="8">
    <location>
        <begin position="896"/>
        <end position="920"/>
    </location>
</feature>